<sequence>MTEKIEQLVVMRLNTYFKTQTMTPALTELKTELATDLNEAANDKAANGRDPEAAVAEAFSDFGDINALIQQINAENGNNQNLHAHHVVMDDDGIEINDGETLKINADGIYLNGGRSFSADADGVSINNGAIKADSDGLKLGNIVINSDGINRQTQPDFRPDFGEPVPPVNLAGEYHDSLSLVNEQRFELATIKDLSIAYRSARVKVLPTVGGEDEIIVREYMNHNNAAYNAVTTQTGSALTIEQGKVPFLIPLRVHVQILIPVKFTGDLKLASHSGSVLMAGLPQLKRVNLRVTSGSCKVDTVVAQAFSADVVSGSLAMNHVQVAEQLGMLVKSGRLKMTAVQAGQYTVNVTSGSIQGTQLIGSGSWTARSGSMKLAFDQLTGNLNLNAKSGTIKFELPADASYHYELEAHSGRVIAPANAQPEHLADGYQTGQVGAAPKYKVQGRTTSGSIHLY</sequence>
<evidence type="ECO:0000313" key="2">
    <source>
        <dbReference type="EMBL" id="MDQ7936927.1"/>
    </source>
</evidence>
<evidence type="ECO:0000313" key="3">
    <source>
        <dbReference type="Proteomes" id="UP001227831"/>
    </source>
</evidence>
<dbReference type="Proteomes" id="UP001227831">
    <property type="component" value="Unassembled WGS sequence"/>
</dbReference>
<name>A0ABU1A7K6_9LACO</name>
<dbReference type="Pfam" id="PF13349">
    <property type="entry name" value="DUF4097"/>
    <property type="match status" value="1"/>
</dbReference>
<proteinExistence type="predicted"/>
<reference evidence="2 3" key="1">
    <citation type="journal article" date="2023" name="Int. J. Syst. Evol. Microbiol.">
        <title>Lactiplantibacillus brownii sp. nov., a novel psychrotolerant species isolated from sauerkraut.</title>
        <authorList>
            <person name="Heng Y.C."/>
            <person name="Silvaraju S."/>
            <person name="Lee J.K.Y."/>
            <person name="Kittelmann S."/>
        </authorList>
    </citation>
    <scope>NUCLEOTIDE SEQUENCE [LARGE SCALE GENOMIC DNA]</scope>
    <source>
        <strain evidence="2 3">WILCCON 0030</strain>
    </source>
</reference>
<keyword evidence="3" id="KW-1185">Reference proteome</keyword>
<comment type="caution">
    <text evidence="2">The sequence shown here is derived from an EMBL/GenBank/DDBJ whole genome shotgun (WGS) entry which is preliminary data.</text>
</comment>
<evidence type="ECO:0000259" key="1">
    <source>
        <dbReference type="Pfam" id="PF13349"/>
    </source>
</evidence>
<dbReference type="RefSeq" id="WP_308702715.1">
    <property type="nucleotide sequence ID" value="NZ_JAVCWF010000001.1"/>
</dbReference>
<dbReference type="EMBL" id="JAVCWF010000001">
    <property type="protein sequence ID" value="MDQ7936927.1"/>
    <property type="molecule type" value="Genomic_DNA"/>
</dbReference>
<dbReference type="InterPro" id="IPR025164">
    <property type="entry name" value="Toastrack_DUF4097"/>
</dbReference>
<accession>A0ABU1A7K6</accession>
<protein>
    <submittedName>
        <fullName evidence="2">DUF4097 family beta strand repeat-containing protein</fullName>
    </submittedName>
</protein>
<gene>
    <name evidence="2" type="ORF">RA086_04625</name>
</gene>
<organism evidence="2 3">
    <name type="scientific">Lactiplantibacillus brownii</name>
    <dbReference type="NCBI Taxonomy" id="3069269"/>
    <lineage>
        <taxon>Bacteria</taxon>
        <taxon>Bacillati</taxon>
        <taxon>Bacillota</taxon>
        <taxon>Bacilli</taxon>
        <taxon>Lactobacillales</taxon>
        <taxon>Lactobacillaceae</taxon>
        <taxon>Lactiplantibacillus</taxon>
    </lineage>
</organism>
<feature type="domain" description="DUF4097" evidence="1">
    <location>
        <begin position="193"/>
        <end position="454"/>
    </location>
</feature>